<reference evidence="1 2" key="1">
    <citation type="submission" date="2016-10" db="EMBL/GenBank/DDBJ databases">
        <authorList>
            <person name="de Groot N.N."/>
        </authorList>
    </citation>
    <scope>NUCLEOTIDE SEQUENCE [LARGE SCALE GENOMIC DNA]</scope>
    <source>
        <strain evidence="1 2">R5</strain>
    </source>
</reference>
<sequence>MLALHGNSLVTPFGFFKRVDGKITRQLSERNTAIKNLNAMMSLKGLEGE</sequence>
<dbReference type="AlphaFoldDB" id="A0A1G7NZ55"/>
<dbReference type="Proteomes" id="UP000199245">
    <property type="component" value="Unassembled WGS sequence"/>
</dbReference>
<protein>
    <submittedName>
        <fullName evidence="1">Uncharacterized protein</fullName>
    </submittedName>
</protein>
<organism evidence="1 2">
    <name type="scientific">Bradyrhizobium brasilense</name>
    <dbReference type="NCBI Taxonomy" id="1419277"/>
    <lineage>
        <taxon>Bacteria</taxon>
        <taxon>Pseudomonadati</taxon>
        <taxon>Pseudomonadota</taxon>
        <taxon>Alphaproteobacteria</taxon>
        <taxon>Hyphomicrobiales</taxon>
        <taxon>Nitrobacteraceae</taxon>
        <taxon>Bradyrhizobium</taxon>
    </lineage>
</organism>
<evidence type="ECO:0000313" key="2">
    <source>
        <dbReference type="Proteomes" id="UP000199245"/>
    </source>
</evidence>
<name>A0A1G7NZ55_9BRAD</name>
<proteinExistence type="predicted"/>
<accession>A0A1G7NZ55</accession>
<evidence type="ECO:0000313" key="1">
    <source>
        <dbReference type="EMBL" id="SDF79332.1"/>
    </source>
</evidence>
<dbReference type="EMBL" id="FMZW01000074">
    <property type="protein sequence ID" value="SDF79332.1"/>
    <property type="molecule type" value="Genomic_DNA"/>
</dbReference>
<gene>
    <name evidence="1" type="ORF">SAMN05216337_10747</name>
</gene>
<dbReference type="RefSeq" id="WP_176937265.1">
    <property type="nucleotide sequence ID" value="NZ_FMZW01000074.1"/>
</dbReference>